<dbReference type="RefSeq" id="WP_142103571.1">
    <property type="nucleotide sequence ID" value="NZ_VFPH01000002.1"/>
</dbReference>
<accession>A0A543FS78</accession>
<dbReference type="AlphaFoldDB" id="A0A543FS78"/>
<dbReference type="OrthoDB" id="3473697at2"/>
<proteinExistence type="predicted"/>
<evidence type="ECO:0000313" key="1">
    <source>
        <dbReference type="EMBL" id="TQM36696.1"/>
    </source>
</evidence>
<dbReference type="EMBL" id="VFPH01000002">
    <property type="protein sequence ID" value="TQM36696.1"/>
    <property type="molecule type" value="Genomic_DNA"/>
</dbReference>
<comment type="caution">
    <text evidence="1">The sequence shown here is derived from an EMBL/GenBank/DDBJ whole genome shotgun (WGS) entry which is preliminary data.</text>
</comment>
<sequence length="159" mass="16706">MNNGQLFRIEAQQHYADSGTADSAPHVLTPSTPRLTATISALAALTAGVLAFVPAPAHRFVDAVYDPGNRSLSTCLPFAEPAEVTDVRVVLGAADPDLRLDPRSGVPAPAPGACASGRVDGPHTRWERVTLPDRLPPGGVRVRVEASWPLWCVVVAPCA</sequence>
<gene>
    <name evidence="1" type="ORF">FB388_3881</name>
</gene>
<reference evidence="1 2" key="1">
    <citation type="submission" date="2019-06" db="EMBL/GenBank/DDBJ databases">
        <title>Sequencing the genomes of 1000 actinobacteria strains.</title>
        <authorList>
            <person name="Klenk H.-P."/>
        </authorList>
    </citation>
    <scope>NUCLEOTIDE SEQUENCE [LARGE SCALE GENOMIC DNA]</scope>
    <source>
        <strain evidence="1 2">DSM 45511</strain>
    </source>
</reference>
<dbReference type="Proteomes" id="UP000319818">
    <property type="component" value="Unassembled WGS sequence"/>
</dbReference>
<evidence type="ECO:0000313" key="2">
    <source>
        <dbReference type="Proteomes" id="UP000319818"/>
    </source>
</evidence>
<organism evidence="1 2">
    <name type="scientific">Pseudonocardia cypriaca</name>
    <dbReference type="NCBI Taxonomy" id="882449"/>
    <lineage>
        <taxon>Bacteria</taxon>
        <taxon>Bacillati</taxon>
        <taxon>Actinomycetota</taxon>
        <taxon>Actinomycetes</taxon>
        <taxon>Pseudonocardiales</taxon>
        <taxon>Pseudonocardiaceae</taxon>
        <taxon>Pseudonocardia</taxon>
    </lineage>
</organism>
<protein>
    <submittedName>
        <fullName evidence="1">Uncharacterized protein</fullName>
    </submittedName>
</protein>
<keyword evidence="2" id="KW-1185">Reference proteome</keyword>
<name>A0A543FS78_9PSEU</name>